<evidence type="ECO:0000256" key="1">
    <source>
        <dbReference type="ARBA" id="ARBA00004141"/>
    </source>
</evidence>
<dbReference type="OrthoDB" id="6500128at2759"/>
<dbReference type="PROSITE" id="PS50893">
    <property type="entry name" value="ABC_TRANSPORTER_2"/>
    <property type="match status" value="1"/>
</dbReference>
<feature type="transmembrane region" description="Helical" evidence="10">
    <location>
        <begin position="316"/>
        <end position="336"/>
    </location>
</feature>
<dbReference type="Gene3D" id="3.40.50.300">
    <property type="entry name" value="P-loop containing nucleotide triphosphate hydrolases"/>
    <property type="match status" value="1"/>
</dbReference>
<dbReference type="FunFam" id="1.20.1560.10:FF:000010">
    <property type="entry name" value="Multidrug resistance-associated ABC transporter"/>
    <property type="match status" value="1"/>
</dbReference>
<dbReference type="PANTHER" id="PTHR24223:SF456">
    <property type="entry name" value="MULTIDRUG RESISTANCE-ASSOCIATED PROTEIN LETHAL(2)03659"/>
    <property type="match status" value="1"/>
</dbReference>
<comment type="caution">
    <text evidence="13">The sequence shown here is derived from an EMBL/GenBank/DDBJ whole genome shotgun (WGS) entry which is preliminary data.</text>
</comment>
<dbReference type="CDD" id="cd18606">
    <property type="entry name" value="ABC_6TM_YOR1_D2_like"/>
    <property type="match status" value="1"/>
</dbReference>
<evidence type="ECO:0000256" key="5">
    <source>
        <dbReference type="ARBA" id="ARBA00022741"/>
    </source>
</evidence>
<dbReference type="EMBL" id="JANBPY010001955">
    <property type="protein sequence ID" value="KAJ1957402.1"/>
    <property type="molecule type" value="Genomic_DNA"/>
</dbReference>
<evidence type="ECO:0000259" key="11">
    <source>
        <dbReference type="PROSITE" id="PS50893"/>
    </source>
</evidence>
<dbReference type="PROSITE" id="PS00211">
    <property type="entry name" value="ABC_TRANSPORTER_1"/>
    <property type="match status" value="1"/>
</dbReference>
<keyword evidence="7 10" id="KW-1133">Transmembrane helix</keyword>
<evidence type="ECO:0000259" key="12">
    <source>
        <dbReference type="PROSITE" id="PS50929"/>
    </source>
</evidence>
<dbReference type="InterPro" id="IPR036640">
    <property type="entry name" value="ABC1_TM_sf"/>
</dbReference>
<organism evidence="13 14">
    <name type="scientific">Dispira parvispora</name>
    <dbReference type="NCBI Taxonomy" id="1520584"/>
    <lineage>
        <taxon>Eukaryota</taxon>
        <taxon>Fungi</taxon>
        <taxon>Fungi incertae sedis</taxon>
        <taxon>Zoopagomycota</taxon>
        <taxon>Kickxellomycotina</taxon>
        <taxon>Dimargaritomycetes</taxon>
        <taxon>Dimargaritales</taxon>
        <taxon>Dimargaritaceae</taxon>
        <taxon>Dispira</taxon>
    </lineage>
</organism>
<keyword evidence="4 10" id="KW-0812">Transmembrane</keyword>
<evidence type="ECO:0000256" key="9">
    <source>
        <dbReference type="SAM" id="MobiDB-lite"/>
    </source>
</evidence>
<evidence type="ECO:0000256" key="10">
    <source>
        <dbReference type="SAM" id="Phobius"/>
    </source>
</evidence>
<dbReference type="GO" id="GO:0016020">
    <property type="term" value="C:membrane"/>
    <property type="evidence" value="ECO:0007669"/>
    <property type="project" value="UniProtKB-SubCell"/>
</dbReference>
<evidence type="ECO:0000256" key="7">
    <source>
        <dbReference type="ARBA" id="ARBA00022989"/>
    </source>
</evidence>
<evidence type="ECO:0000313" key="13">
    <source>
        <dbReference type="EMBL" id="KAJ1957402.1"/>
    </source>
</evidence>
<dbReference type="SUPFAM" id="SSF90123">
    <property type="entry name" value="ABC transporter transmembrane region"/>
    <property type="match status" value="1"/>
</dbReference>
<dbReference type="InterPro" id="IPR011527">
    <property type="entry name" value="ABC1_TM_dom"/>
</dbReference>
<dbReference type="GO" id="GO:0016887">
    <property type="term" value="F:ATP hydrolysis activity"/>
    <property type="evidence" value="ECO:0007669"/>
    <property type="project" value="InterPro"/>
</dbReference>
<gene>
    <name evidence="13" type="ORF">IWQ62_005097</name>
</gene>
<keyword evidence="6" id="KW-0067">ATP-binding</keyword>
<keyword evidence="3" id="KW-0813">Transport</keyword>
<feature type="transmembrane region" description="Helical" evidence="10">
    <location>
        <begin position="208"/>
        <end position="225"/>
    </location>
</feature>
<accession>A0A9W8ARM6</accession>
<keyword evidence="14" id="KW-1185">Reference proteome</keyword>
<proteinExistence type="inferred from homology"/>
<feature type="transmembrane region" description="Helical" evidence="10">
    <location>
        <begin position="231"/>
        <end position="248"/>
    </location>
</feature>
<dbReference type="FunFam" id="3.40.50.300:FF:000163">
    <property type="entry name" value="Multidrug resistance-associated protein member 4"/>
    <property type="match status" value="1"/>
</dbReference>
<dbReference type="SUPFAM" id="SSF52540">
    <property type="entry name" value="P-loop containing nucleoside triphosphate hydrolases"/>
    <property type="match status" value="1"/>
</dbReference>
<dbReference type="AlphaFoldDB" id="A0A9W8ARM6"/>
<feature type="transmembrane region" description="Helical" evidence="10">
    <location>
        <begin position="83"/>
        <end position="106"/>
    </location>
</feature>
<dbReference type="GO" id="GO:0140359">
    <property type="term" value="F:ABC-type transporter activity"/>
    <property type="evidence" value="ECO:0007669"/>
    <property type="project" value="InterPro"/>
</dbReference>
<evidence type="ECO:0000256" key="8">
    <source>
        <dbReference type="ARBA" id="ARBA00023136"/>
    </source>
</evidence>
<dbReference type="Gene3D" id="1.20.1560.10">
    <property type="entry name" value="ABC transporter type 1, transmembrane domain"/>
    <property type="match status" value="1"/>
</dbReference>
<comment type="similarity">
    <text evidence="2">Belongs to the ABC transporter superfamily. ABCC family. Conjugate transporter (TC 3.A.1.208) subfamily.</text>
</comment>
<dbReference type="Proteomes" id="UP001150925">
    <property type="component" value="Unassembled WGS sequence"/>
</dbReference>
<evidence type="ECO:0000256" key="6">
    <source>
        <dbReference type="ARBA" id="ARBA00022840"/>
    </source>
</evidence>
<reference evidence="13" key="1">
    <citation type="submission" date="2022-07" db="EMBL/GenBank/DDBJ databases">
        <title>Phylogenomic reconstructions and comparative analyses of Kickxellomycotina fungi.</title>
        <authorList>
            <person name="Reynolds N.K."/>
            <person name="Stajich J.E."/>
            <person name="Barry K."/>
            <person name="Grigoriev I.V."/>
            <person name="Crous P."/>
            <person name="Smith M.E."/>
        </authorList>
    </citation>
    <scope>NUCLEOTIDE SEQUENCE</scope>
    <source>
        <strain evidence="13">RSA 1196</strain>
    </source>
</reference>
<evidence type="ECO:0000256" key="3">
    <source>
        <dbReference type="ARBA" id="ARBA00022448"/>
    </source>
</evidence>
<dbReference type="PANTHER" id="PTHR24223">
    <property type="entry name" value="ATP-BINDING CASSETTE SUB-FAMILY C"/>
    <property type="match status" value="1"/>
</dbReference>
<dbReference type="InterPro" id="IPR003439">
    <property type="entry name" value="ABC_transporter-like_ATP-bd"/>
</dbReference>
<feature type="region of interest" description="Disordered" evidence="9">
    <location>
        <begin position="1"/>
        <end position="67"/>
    </location>
</feature>
<dbReference type="CDD" id="cd03244">
    <property type="entry name" value="ABCC_MRP_domain2"/>
    <property type="match status" value="1"/>
</dbReference>
<feature type="compositionally biased region" description="Basic and acidic residues" evidence="9">
    <location>
        <begin position="37"/>
        <end position="48"/>
    </location>
</feature>
<dbReference type="InterPro" id="IPR050173">
    <property type="entry name" value="ABC_transporter_C-like"/>
</dbReference>
<dbReference type="GO" id="GO:0005524">
    <property type="term" value="F:ATP binding"/>
    <property type="evidence" value="ECO:0007669"/>
    <property type="project" value="UniProtKB-KW"/>
</dbReference>
<keyword evidence="5" id="KW-0547">Nucleotide-binding</keyword>
<protein>
    <submittedName>
        <fullName evidence="13">Uncharacterized protein</fullName>
    </submittedName>
</protein>
<dbReference type="InterPro" id="IPR017871">
    <property type="entry name" value="ABC_transporter-like_CS"/>
</dbReference>
<dbReference type="SMART" id="SM00382">
    <property type="entry name" value="AAA"/>
    <property type="match status" value="1"/>
</dbReference>
<evidence type="ECO:0000256" key="4">
    <source>
        <dbReference type="ARBA" id="ARBA00022692"/>
    </source>
</evidence>
<name>A0A9W8ARM6_9FUNG</name>
<comment type="subcellular location">
    <subcellularLocation>
        <location evidence="1">Membrane</location>
        <topology evidence="1">Multi-pass membrane protein</topology>
    </subcellularLocation>
</comment>
<dbReference type="InterPro" id="IPR003593">
    <property type="entry name" value="AAA+_ATPase"/>
</dbReference>
<sequence>MSVPEFASQLSTIKRFSKEPPTEATDPTLTPTSCPEVIRKAVKEDGAEKPASSLGSSDSKQPPPMMQTEERATGSVVYAMYKAYFAVCGGWWALFIVLFTTCGMHATKLMTDMWLQFWVTMRFAQSREFYVGLYIMWGVVQTIFGLAVATSTSYYILKGSLALHNQALNKVIKAPVSFFDTTPLGRIINRFSKDVDGMDNLMLEAWRGLFNQIAGLIACFLLIIVNFPIFLAPLVPIMAFYVWFAAYYRSTSRELKRLDSISRSPLFSHFQETLQGMATIKAYKEEARFHKTNLELLQTNNRAYTLTIMIQRWLGFRLETISNVLLLFTALFAVLARETVDPAATGLVLTYALQTAGILSLCVRQAADVENNMNAVERLEYYIQELEQEPPKEIPDRKPPPEWPQQGILTMKDVVLRYRSDLPPVLQGVNLTTRPAEKIGIVGRTGAGKSSIMMALFRMVEIDEGVIALDGINLRDLGLHDVRRRMAIIPQDPVIFEGTIRSNLDPEAQYSDQELWRVLERTELKTWASLQPQQLETQLNSDGDALSAGQRQLLCLARAMLRRSRVVVLDEATASVDMQTDALLQQILREDFKDCTMLTIAHRLNTIIDYDRILVIGGGTVREFDTPRNLLLDENSEFYSMVQETGPVNAALLISAALQGEVAMDTPL</sequence>
<evidence type="ECO:0000256" key="2">
    <source>
        <dbReference type="ARBA" id="ARBA00009726"/>
    </source>
</evidence>
<dbReference type="InterPro" id="IPR027417">
    <property type="entry name" value="P-loop_NTPase"/>
</dbReference>
<dbReference type="Pfam" id="PF00664">
    <property type="entry name" value="ABC_membrane"/>
    <property type="match status" value="1"/>
</dbReference>
<keyword evidence="8 10" id="KW-0472">Membrane</keyword>
<feature type="domain" description="ABC transmembrane type-1" evidence="12">
    <location>
        <begin position="93"/>
        <end position="371"/>
    </location>
</feature>
<dbReference type="Pfam" id="PF00005">
    <property type="entry name" value="ABC_tran"/>
    <property type="match status" value="1"/>
</dbReference>
<feature type="transmembrane region" description="Helical" evidence="10">
    <location>
        <begin position="134"/>
        <end position="157"/>
    </location>
</feature>
<feature type="domain" description="ABC transporter" evidence="11">
    <location>
        <begin position="409"/>
        <end position="643"/>
    </location>
</feature>
<dbReference type="PROSITE" id="PS50929">
    <property type="entry name" value="ABC_TM1F"/>
    <property type="match status" value="1"/>
</dbReference>
<evidence type="ECO:0000313" key="14">
    <source>
        <dbReference type="Proteomes" id="UP001150925"/>
    </source>
</evidence>